<dbReference type="NCBIfam" id="TIGR00360">
    <property type="entry name" value="ComEC_N-term"/>
    <property type="match status" value="1"/>
</dbReference>
<feature type="transmembrane region" description="Helical" evidence="6">
    <location>
        <begin position="64"/>
        <end position="83"/>
    </location>
</feature>
<feature type="transmembrane region" description="Helical" evidence="6">
    <location>
        <begin position="290"/>
        <end position="310"/>
    </location>
</feature>
<dbReference type="GO" id="GO:0005886">
    <property type="term" value="C:plasma membrane"/>
    <property type="evidence" value="ECO:0007669"/>
    <property type="project" value="UniProtKB-SubCell"/>
</dbReference>
<feature type="transmembrane region" description="Helical" evidence="6">
    <location>
        <begin position="457"/>
        <end position="479"/>
    </location>
</feature>
<dbReference type="RefSeq" id="WP_167183693.1">
    <property type="nucleotide sequence ID" value="NZ_JAAONZ010000004.1"/>
</dbReference>
<dbReference type="Proteomes" id="UP000787472">
    <property type="component" value="Unassembled WGS sequence"/>
</dbReference>
<dbReference type="PANTHER" id="PTHR30619:SF1">
    <property type="entry name" value="RECOMBINATION PROTEIN 2"/>
    <property type="match status" value="1"/>
</dbReference>
<dbReference type="Gene3D" id="3.60.15.10">
    <property type="entry name" value="Ribonuclease Z/Hydroxyacylglutathione hydrolase-like"/>
    <property type="match status" value="1"/>
</dbReference>
<dbReference type="CDD" id="cd07731">
    <property type="entry name" value="ComA-like_MBL-fold"/>
    <property type="match status" value="1"/>
</dbReference>
<dbReference type="InterPro" id="IPR001279">
    <property type="entry name" value="Metallo-B-lactamas"/>
</dbReference>
<evidence type="ECO:0000313" key="8">
    <source>
        <dbReference type="EMBL" id="NHO65220.1"/>
    </source>
</evidence>
<evidence type="ECO:0000256" key="2">
    <source>
        <dbReference type="ARBA" id="ARBA00022475"/>
    </source>
</evidence>
<dbReference type="NCBIfam" id="TIGR00361">
    <property type="entry name" value="ComEC_Rec2"/>
    <property type="match status" value="1"/>
</dbReference>
<comment type="subcellular location">
    <subcellularLocation>
        <location evidence="1">Cell membrane</location>
        <topology evidence="1">Multi-pass membrane protein</topology>
    </subcellularLocation>
</comment>
<comment type="caution">
    <text evidence="8">The sequence shown here is derived from an EMBL/GenBank/DDBJ whole genome shotgun (WGS) entry which is preliminary data.</text>
</comment>
<feature type="transmembrane region" description="Helical" evidence="6">
    <location>
        <begin position="396"/>
        <end position="412"/>
    </location>
</feature>
<organism evidence="8 9">
    <name type="scientific">Pseudomaricurvus hydrocarbonicus</name>
    <dbReference type="NCBI Taxonomy" id="1470433"/>
    <lineage>
        <taxon>Bacteria</taxon>
        <taxon>Pseudomonadati</taxon>
        <taxon>Pseudomonadota</taxon>
        <taxon>Gammaproteobacteria</taxon>
        <taxon>Cellvibrionales</taxon>
        <taxon>Cellvibrionaceae</taxon>
        <taxon>Pseudomaricurvus</taxon>
    </lineage>
</organism>
<dbReference type="InterPro" id="IPR052159">
    <property type="entry name" value="Competence_DNA_uptake"/>
</dbReference>
<proteinExistence type="predicted"/>
<feature type="transmembrane region" description="Helical" evidence="6">
    <location>
        <begin position="424"/>
        <end position="445"/>
    </location>
</feature>
<dbReference type="EMBL" id="JAAONZ010000004">
    <property type="protein sequence ID" value="NHO65220.1"/>
    <property type="molecule type" value="Genomic_DNA"/>
</dbReference>
<evidence type="ECO:0000259" key="7">
    <source>
        <dbReference type="SMART" id="SM00849"/>
    </source>
</evidence>
<evidence type="ECO:0000256" key="3">
    <source>
        <dbReference type="ARBA" id="ARBA00022692"/>
    </source>
</evidence>
<evidence type="ECO:0000256" key="1">
    <source>
        <dbReference type="ARBA" id="ARBA00004651"/>
    </source>
</evidence>
<dbReference type="InterPro" id="IPR004477">
    <property type="entry name" value="ComEC_N"/>
</dbReference>
<feature type="transmembrane region" description="Helical" evidence="6">
    <location>
        <begin position="371"/>
        <end position="390"/>
    </location>
</feature>
<dbReference type="Pfam" id="PF03772">
    <property type="entry name" value="Competence"/>
    <property type="match status" value="1"/>
</dbReference>
<protein>
    <submittedName>
        <fullName evidence="8">DNA internalization-related competence protein ComEC/Rec2</fullName>
    </submittedName>
</protein>
<dbReference type="InterPro" id="IPR025405">
    <property type="entry name" value="DUF4131"/>
</dbReference>
<name>A0A9E5JVB7_9GAMM</name>
<dbReference type="InterPro" id="IPR004797">
    <property type="entry name" value="Competence_ComEC/Rec2"/>
</dbReference>
<dbReference type="PANTHER" id="PTHR30619">
    <property type="entry name" value="DNA INTERNALIZATION/COMPETENCE PROTEIN COMEC/REC2"/>
    <property type="match status" value="1"/>
</dbReference>
<keyword evidence="4 6" id="KW-1133">Transmembrane helix</keyword>
<evidence type="ECO:0000313" key="9">
    <source>
        <dbReference type="Proteomes" id="UP000787472"/>
    </source>
</evidence>
<keyword evidence="3 6" id="KW-0812">Transmembrane</keyword>
<feature type="transmembrane region" description="Helical" evidence="6">
    <location>
        <begin position="38"/>
        <end position="58"/>
    </location>
</feature>
<feature type="transmembrane region" description="Helical" evidence="6">
    <location>
        <begin position="6"/>
        <end position="26"/>
    </location>
</feature>
<feature type="transmembrane region" description="Helical" evidence="6">
    <location>
        <begin position="330"/>
        <end position="350"/>
    </location>
</feature>
<keyword evidence="5 6" id="KW-0472">Membrane</keyword>
<dbReference type="SMART" id="SM00849">
    <property type="entry name" value="Lactamase_B"/>
    <property type="match status" value="1"/>
</dbReference>
<evidence type="ECO:0000256" key="6">
    <source>
        <dbReference type="SAM" id="Phobius"/>
    </source>
</evidence>
<keyword evidence="9" id="KW-1185">Reference proteome</keyword>
<dbReference type="InterPro" id="IPR036866">
    <property type="entry name" value="RibonucZ/Hydroxyglut_hydro"/>
</dbReference>
<evidence type="ECO:0000256" key="5">
    <source>
        <dbReference type="ARBA" id="ARBA00023136"/>
    </source>
</evidence>
<gene>
    <name evidence="8" type="ORF">G8770_06650</name>
</gene>
<dbReference type="Pfam" id="PF13567">
    <property type="entry name" value="DUF4131"/>
    <property type="match status" value="1"/>
</dbReference>
<keyword evidence="2" id="KW-1003">Cell membrane</keyword>
<dbReference type="GO" id="GO:0030420">
    <property type="term" value="P:establishment of competence for transformation"/>
    <property type="evidence" value="ECO:0007669"/>
    <property type="project" value="InterPro"/>
</dbReference>
<dbReference type="Pfam" id="PF00753">
    <property type="entry name" value="Lactamase_B"/>
    <property type="match status" value="1"/>
</dbReference>
<feature type="domain" description="Metallo-beta-lactamase" evidence="7">
    <location>
        <begin position="574"/>
        <end position="765"/>
    </location>
</feature>
<sequence>MKFPIVSVPLVAAAIFRALCVGAFALAAGLPRLPSLNLCVLAAVLILVATTCVWGGLASDSRKIVLIKVCTVALVFVWAISWGRWQLDGRLKPSLEGQDVWVEGRIDGLVSRQEQGGNHQSPGRVVQRFTFKVDGFYGPEHQRLNHRLSRLRLSVYGGPPVSGGEGWRFLVRLKRPHGFANPGGFDYERWLLSRSIAATGYVRLGKVAGGIGAVSSAELATGARAFPGAQRLVQKDSRFQRWRSGLRQRLTASLGEGRSLAVLLALTMGDRSLLADQDTRVIQQMGLSHLLAISGLHIGLAAALGFWIGRGIGAGLSVCWPLRFYGPHCAWLGALLTAFLYASLAGFSLATQRAVVVLMVAAVWYCSYRRYSVWLGWWLSMMVVLMLHPLSILEPGFWFSFVAVALLMLVLSRPVNGFSAKVWMLLKVQFCLFLFMGALQLYWGMAVSTVAPLVNMIAVPYVSVLIVPLILLSLFFSVFSDGVSGALWKTVHGLIDGFWWGLDLTQRVATELLFEPGYPLHPGLLMMGGLGLLLAILPAFPVTRLLGLMVVVALVMPATKGDPHTGVTVLDVGQGLSVLASSQNKHLLYDTGPGDSSGFNAGDAVVLPLLYSRGIQRIDRGVISHWDSDHSGGFESVRAQVGAKQWLSGEELPEEAGEWARSFSFCNKDQRARVGDWRVFVIAAGSDRWPEGNNASCVILLESQGVRVLLPGDVEAQRERLLLSHPRLQQPVDVLLAAHHGSNTSSIQPWIDQLSPQWVVFSAGYRNRYGHPHPKVVDRYRQAGARILTTADLGAIEFRLSSDRPLKPSLSVRPYRLQKRRYWRSYNHPFAGLNNQLADRLKFEVN</sequence>
<evidence type="ECO:0000256" key="4">
    <source>
        <dbReference type="ARBA" id="ARBA00022989"/>
    </source>
</evidence>
<dbReference type="InterPro" id="IPR035681">
    <property type="entry name" value="ComA-like_MBL"/>
</dbReference>
<accession>A0A9E5JVB7</accession>
<reference evidence="8" key="1">
    <citation type="submission" date="2020-03" db="EMBL/GenBank/DDBJ databases">
        <authorList>
            <person name="Guo F."/>
        </authorList>
    </citation>
    <scope>NUCLEOTIDE SEQUENCE</scope>
    <source>
        <strain evidence="8">JCM 30134</strain>
    </source>
</reference>
<dbReference type="AlphaFoldDB" id="A0A9E5JVB7"/>
<dbReference type="SUPFAM" id="SSF56281">
    <property type="entry name" value="Metallo-hydrolase/oxidoreductase"/>
    <property type="match status" value="1"/>
</dbReference>